<protein>
    <submittedName>
        <fullName evidence="2">Uncharacterized protein</fullName>
    </submittedName>
</protein>
<reference evidence="2 3" key="1">
    <citation type="submission" date="2015-01" db="EMBL/GenBank/DDBJ databases">
        <title>Genome of allotetraploid Gossypium barbadense reveals genomic plasticity and fiber elongation in cotton evolution.</title>
        <authorList>
            <person name="Chen X."/>
            <person name="Liu X."/>
            <person name="Zhao B."/>
            <person name="Zheng H."/>
            <person name="Hu Y."/>
            <person name="Lu G."/>
            <person name="Yang C."/>
            <person name="Chen J."/>
            <person name="Shan C."/>
            <person name="Zhang L."/>
            <person name="Zhou Y."/>
            <person name="Wang L."/>
            <person name="Guo W."/>
            <person name="Bai Y."/>
            <person name="Ruan J."/>
            <person name="Shangguan X."/>
            <person name="Mao Y."/>
            <person name="Jiang J."/>
            <person name="Zhu Y."/>
            <person name="Lei J."/>
            <person name="Kang H."/>
            <person name="Chen S."/>
            <person name="He X."/>
            <person name="Wang R."/>
            <person name="Wang Y."/>
            <person name="Chen J."/>
            <person name="Wang L."/>
            <person name="Yu S."/>
            <person name="Wang B."/>
            <person name="Wei J."/>
            <person name="Song S."/>
            <person name="Lu X."/>
            <person name="Gao Z."/>
            <person name="Gu W."/>
            <person name="Deng X."/>
            <person name="Ma D."/>
            <person name="Wang S."/>
            <person name="Liang W."/>
            <person name="Fang L."/>
            <person name="Cai C."/>
            <person name="Zhu X."/>
            <person name="Zhou B."/>
            <person name="Zhang Y."/>
            <person name="Chen Z."/>
            <person name="Xu S."/>
            <person name="Zhu R."/>
            <person name="Wang S."/>
            <person name="Zhang T."/>
            <person name="Zhao G."/>
        </authorList>
    </citation>
    <scope>NUCLEOTIDE SEQUENCE [LARGE SCALE GENOMIC DNA]</scope>
    <source>
        <strain evidence="3">cv. Xinhai21</strain>
        <tissue evidence="2">Leaf</tissue>
    </source>
</reference>
<accession>A0A2P5XF69</accession>
<evidence type="ECO:0000313" key="3">
    <source>
        <dbReference type="Proteomes" id="UP000239757"/>
    </source>
</evidence>
<evidence type="ECO:0000256" key="1">
    <source>
        <dbReference type="SAM" id="MobiDB-lite"/>
    </source>
</evidence>
<proteinExistence type="predicted"/>
<sequence length="124" mass="13430">MEFEEDDDLGTMMAIYCPHEMENLSLVELFAEITEPGIQVVILASQLLRDPNDDFSDPDLDDIIEDIGEEGPMEGENANPNLAGNTGPGIVIRNNPGYFMTDVDLDAALAASSQNIQTLADSPT</sequence>
<dbReference type="EMBL" id="KZ665018">
    <property type="protein sequence ID" value="PPS01952.1"/>
    <property type="molecule type" value="Genomic_DNA"/>
</dbReference>
<name>A0A2P5XF69_GOSBA</name>
<evidence type="ECO:0000313" key="2">
    <source>
        <dbReference type="EMBL" id="PPS01952.1"/>
    </source>
</evidence>
<gene>
    <name evidence="2" type="ORF">GOBAR_AA18712</name>
</gene>
<dbReference type="Proteomes" id="UP000239757">
    <property type="component" value="Unassembled WGS sequence"/>
</dbReference>
<feature type="region of interest" description="Disordered" evidence="1">
    <location>
        <begin position="51"/>
        <end position="85"/>
    </location>
</feature>
<organism evidence="2 3">
    <name type="scientific">Gossypium barbadense</name>
    <name type="common">Sea Island cotton</name>
    <name type="synonym">Hibiscus barbadensis</name>
    <dbReference type="NCBI Taxonomy" id="3634"/>
    <lineage>
        <taxon>Eukaryota</taxon>
        <taxon>Viridiplantae</taxon>
        <taxon>Streptophyta</taxon>
        <taxon>Embryophyta</taxon>
        <taxon>Tracheophyta</taxon>
        <taxon>Spermatophyta</taxon>
        <taxon>Magnoliopsida</taxon>
        <taxon>eudicotyledons</taxon>
        <taxon>Gunneridae</taxon>
        <taxon>Pentapetalae</taxon>
        <taxon>rosids</taxon>
        <taxon>malvids</taxon>
        <taxon>Malvales</taxon>
        <taxon>Malvaceae</taxon>
        <taxon>Malvoideae</taxon>
        <taxon>Gossypium</taxon>
    </lineage>
</organism>
<feature type="compositionally biased region" description="Acidic residues" evidence="1">
    <location>
        <begin position="53"/>
        <end position="73"/>
    </location>
</feature>
<dbReference type="AlphaFoldDB" id="A0A2P5XF69"/>